<dbReference type="InterPro" id="IPR018247">
    <property type="entry name" value="EF_Hand_1_Ca_BS"/>
</dbReference>
<organism evidence="6 7">
    <name type="scientific">Stylosanthes scabra</name>
    <dbReference type="NCBI Taxonomy" id="79078"/>
    <lineage>
        <taxon>Eukaryota</taxon>
        <taxon>Viridiplantae</taxon>
        <taxon>Streptophyta</taxon>
        <taxon>Embryophyta</taxon>
        <taxon>Tracheophyta</taxon>
        <taxon>Spermatophyta</taxon>
        <taxon>Magnoliopsida</taxon>
        <taxon>eudicotyledons</taxon>
        <taxon>Gunneridae</taxon>
        <taxon>Pentapetalae</taxon>
        <taxon>rosids</taxon>
        <taxon>fabids</taxon>
        <taxon>Fabales</taxon>
        <taxon>Fabaceae</taxon>
        <taxon>Papilionoideae</taxon>
        <taxon>50 kb inversion clade</taxon>
        <taxon>dalbergioids sensu lato</taxon>
        <taxon>Dalbergieae</taxon>
        <taxon>Pterocarpus clade</taxon>
        <taxon>Stylosanthes</taxon>
    </lineage>
</organism>
<evidence type="ECO:0000313" key="6">
    <source>
        <dbReference type="EMBL" id="MED6170420.1"/>
    </source>
</evidence>
<keyword evidence="2" id="KW-0677">Repeat</keyword>
<dbReference type="CDD" id="cd00051">
    <property type="entry name" value="EFh"/>
    <property type="match status" value="1"/>
</dbReference>
<evidence type="ECO:0000256" key="4">
    <source>
        <dbReference type="SAM" id="Phobius"/>
    </source>
</evidence>
<evidence type="ECO:0000256" key="2">
    <source>
        <dbReference type="ARBA" id="ARBA00022737"/>
    </source>
</evidence>
<dbReference type="InterPro" id="IPR011992">
    <property type="entry name" value="EF-hand-dom_pair"/>
</dbReference>
<protein>
    <recommendedName>
        <fullName evidence="5">EF-hand domain-containing protein</fullName>
    </recommendedName>
</protein>
<dbReference type="PROSITE" id="PS50222">
    <property type="entry name" value="EF_HAND_2"/>
    <property type="match status" value="2"/>
</dbReference>
<proteinExistence type="predicted"/>
<dbReference type="SMART" id="SM00054">
    <property type="entry name" value="EFh"/>
    <property type="match status" value="2"/>
</dbReference>
<evidence type="ECO:0000259" key="5">
    <source>
        <dbReference type="PROSITE" id="PS50222"/>
    </source>
</evidence>
<dbReference type="PANTHER" id="PTHR10891">
    <property type="entry name" value="EF-HAND CALCIUM-BINDING DOMAIN CONTAINING PROTEIN"/>
    <property type="match status" value="1"/>
</dbReference>
<dbReference type="PROSITE" id="PS00018">
    <property type="entry name" value="EF_HAND_1"/>
    <property type="match status" value="2"/>
</dbReference>
<dbReference type="SUPFAM" id="SSF47473">
    <property type="entry name" value="EF-hand"/>
    <property type="match status" value="1"/>
</dbReference>
<comment type="caution">
    <text evidence="6">The sequence shown here is derived from an EMBL/GenBank/DDBJ whole genome shotgun (WGS) entry which is preliminary data.</text>
</comment>
<keyword evidence="1" id="KW-0479">Metal-binding</keyword>
<dbReference type="InterPro" id="IPR002048">
    <property type="entry name" value="EF_hand_dom"/>
</dbReference>
<keyword evidence="3" id="KW-0106">Calcium</keyword>
<name>A0ABU6VDA0_9FABA</name>
<dbReference type="InterPro" id="IPR039647">
    <property type="entry name" value="EF_hand_pair_protein_CML-like"/>
</dbReference>
<sequence length="202" mass="23340">MVSGQLHYLIEEKKSKSDGNSTSPFLGFEYLFLFCTVFNIMNEFFSALFFFLLPQIHYGDSNACYDEKLSSEPEICNNESSGCRDFEKLERDQVKTVMAKLGLSCSSESEVLREQFGSKELSDMFEEQEPSLEELKDAFDVFDENNDGFIDASELQRVLIILGLKEARTVENCQKMIRKYDVNQDGRIDFNEFVKIMENCFC</sequence>
<dbReference type="Gene3D" id="1.10.238.10">
    <property type="entry name" value="EF-hand"/>
    <property type="match status" value="1"/>
</dbReference>
<dbReference type="EMBL" id="JASCZI010151164">
    <property type="protein sequence ID" value="MED6170420.1"/>
    <property type="molecule type" value="Genomic_DNA"/>
</dbReference>
<dbReference type="Proteomes" id="UP001341840">
    <property type="component" value="Unassembled WGS sequence"/>
</dbReference>
<accession>A0ABU6VDA0</accession>
<dbReference type="Pfam" id="PF13499">
    <property type="entry name" value="EF-hand_7"/>
    <property type="match status" value="1"/>
</dbReference>
<reference evidence="6 7" key="1">
    <citation type="journal article" date="2023" name="Plants (Basel)">
        <title>Bridging the Gap: Combining Genomics and Transcriptomics Approaches to Understand Stylosanthes scabra, an Orphan Legume from the Brazilian Caatinga.</title>
        <authorList>
            <person name="Ferreira-Neto J.R.C."/>
            <person name="da Silva M.D."/>
            <person name="Binneck E."/>
            <person name="de Melo N.F."/>
            <person name="da Silva R.H."/>
            <person name="de Melo A.L.T.M."/>
            <person name="Pandolfi V."/>
            <person name="Bustamante F.O."/>
            <person name="Brasileiro-Vidal A.C."/>
            <person name="Benko-Iseppon A.M."/>
        </authorList>
    </citation>
    <scope>NUCLEOTIDE SEQUENCE [LARGE SCALE GENOMIC DNA]</scope>
    <source>
        <tissue evidence="6">Leaves</tissue>
    </source>
</reference>
<feature type="transmembrane region" description="Helical" evidence="4">
    <location>
        <begin position="30"/>
        <end position="53"/>
    </location>
</feature>
<evidence type="ECO:0000256" key="3">
    <source>
        <dbReference type="ARBA" id="ARBA00022837"/>
    </source>
</evidence>
<evidence type="ECO:0000256" key="1">
    <source>
        <dbReference type="ARBA" id="ARBA00022723"/>
    </source>
</evidence>
<keyword evidence="4" id="KW-0472">Membrane</keyword>
<gene>
    <name evidence="6" type="ORF">PIB30_030726</name>
</gene>
<keyword evidence="4" id="KW-0812">Transmembrane</keyword>
<evidence type="ECO:0000313" key="7">
    <source>
        <dbReference type="Proteomes" id="UP001341840"/>
    </source>
</evidence>
<feature type="domain" description="EF-hand" evidence="5">
    <location>
        <begin position="168"/>
        <end position="202"/>
    </location>
</feature>
<feature type="domain" description="EF-hand" evidence="5">
    <location>
        <begin position="130"/>
        <end position="165"/>
    </location>
</feature>
<keyword evidence="7" id="KW-1185">Reference proteome</keyword>
<keyword evidence="4" id="KW-1133">Transmembrane helix</keyword>